<dbReference type="OrthoDB" id="5242077at2759"/>
<name>A0A423WUX7_9PEZI</name>
<dbReference type="AlphaFoldDB" id="A0A423WUX7"/>
<protein>
    <submittedName>
        <fullName evidence="1">Uncharacterized protein</fullName>
    </submittedName>
</protein>
<dbReference type="Proteomes" id="UP000283895">
    <property type="component" value="Unassembled WGS sequence"/>
</dbReference>
<gene>
    <name evidence="1" type="ORF">VMCG_03905</name>
</gene>
<accession>A0A423WUX7</accession>
<organism evidence="1 2">
    <name type="scientific">Cytospora schulzeri</name>
    <dbReference type="NCBI Taxonomy" id="448051"/>
    <lineage>
        <taxon>Eukaryota</taxon>
        <taxon>Fungi</taxon>
        <taxon>Dikarya</taxon>
        <taxon>Ascomycota</taxon>
        <taxon>Pezizomycotina</taxon>
        <taxon>Sordariomycetes</taxon>
        <taxon>Sordariomycetidae</taxon>
        <taxon>Diaporthales</taxon>
        <taxon>Cytosporaceae</taxon>
        <taxon>Cytospora</taxon>
    </lineage>
</organism>
<reference evidence="1 2" key="1">
    <citation type="submission" date="2015-09" db="EMBL/GenBank/DDBJ databases">
        <title>Host preference determinants of Valsa canker pathogens revealed by comparative genomics.</title>
        <authorList>
            <person name="Yin Z."/>
            <person name="Huang L."/>
        </authorList>
    </citation>
    <scope>NUCLEOTIDE SEQUENCE [LARGE SCALE GENOMIC DNA]</scope>
    <source>
        <strain evidence="1 2">03-1</strain>
    </source>
</reference>
<evidence type="ECO:0000313" key="2">
    <source>
        <dbReference type="Proteomes" id="UP000283895"/>
    </source>
</evidence>
<evidence type="ECO:0000313" key="1">
    <source>
        <dbReference type="EMBL" id="ROW07289.1"/>
    </source>
</evidence>
<keyword evidence="2" id="KW-1185">Reference proteome</keyword>
<comment type="caution">
    <text evidence="1">The sequence shown here is derived from an EMBL/GenBank/DDBJ whole genome shotgun (WGS) entry which is preliminary data.</text>
</comment>
<dbReference type="EMBL" id="LKEA01000008">
    <property type="protein sequence ID" value="ROW07289.1"/>
    <property type="molecule type" value="Genomic_DNA"/>
</dbReference>
<sequence length="433" mass="47728">MAIFTLKSGGLQSLAISHAVHVLSTFDGTINGKETEQLNVPMSLEDYQLLEELLFGSPQQRLSMDDPAPSALLYQLGKHLRDSPLKLSYDPIRQRLLIMFSTELRSSFSQGLGAAIRESLASKLTDLTNDNTLASTLRDEVQRTLDMLTISYDCAIINPSTGTREIIPAVILLADDKCDVDKPLLMLVVDFSSNPDDHYAAHLLDMYPNAAIIRADIPYRDREVRTAAYRAGNTASLYTCFYDIIIRSSNSASTSTMYNVEGSSSSSLPDKLHFLVRNRPLLQQPDDGDKKPIGIPLAIFFPELTWRVALAHPAAGAAGVLSMQLQHAILQRILRIAAVRQKNMDMLRSKSTENKPSPSALPLSGFGIPFFRGLHTLTFSSNSAAVDSRSCTCNAADKGRAAGFVMPRRHGSDVTNLRGLVGFGWRLARRFRR</sequence>
<proteinExistence type="predicted"/>